<dbReference type="EMBL" id="NSKD01000002">
    <property type="protein sequence ID" value="PAU81155.1"/>
    <property type="molecule type" value="Genomic_DNA"/>
</dbReference>
<evidence type="ECO:0000256" key="9">
    <source>
        <dbReference type="ARBA" id="ARBA00052716"/>
    </source>
</evidence>
<keyword evidence="4 13" id="KW-0560">Oxidoreductase</keyword>
<dbReference type="NCBIfam" id="NF000940">
    <property type="entry name" value="PRK00094.1-2"/>
    <property type="match status" value="1"/>
</dbReference>
<evidence type="ECO:0000259" key="19">
    <source>
        <dbReference type="Pfam" id="PF07479"/>
    </source>
</evidence>
<evidence type="ECO:0000259" key="18">
    <source>
        <dbReference type="Pfam" id="PF01210"/>
    </source>
</evidence>
<keyword evidence="7 13" id="KW-0594">Phospholipid biosynthesis</keyword>
<dbReference type="PIRSF" id="PIRSF000114">
    <property type="entry name" value="Glycerol-3-P_dh"/>
    <property type="match status" value="1"/>
</dbReference>
<dbReference type="GO" id="GO:0141153">
    <property type="term" value="F:glycerol-3-phosphate dehydrogenase (NADP+) activity"/>
    <property type="evidence" value="ECO:0007669"/>
    <property type="project" value="RHEA"/>
</dbReference>
<feature type="binding site" evidence="13">
    <location>
        <position position="109"/>
    </location>
    <ligand>
        <name>NADPH</name>
        <dbReference type="ChEBI" id="CHEBI:57783"/>
    </ligand>
</feature>
<dbReference type="HAMAP" id="MF_00394">
    <property type="entry name" value="NAD_Glyc3P_dehydrog"/>
    <property type="match status" value="1"/>
</dbReference>
<dbReference type="GO" id="GO:0005975">
    <property type="term" value="P:carbohydrate metabolic process"/>
    <property type="evidence" value="ECO:0007669"/>
    <property type="project" value="InterPro"/>
</dbReference>
<reference evidence="20 21" key="1">
    <citation type="submission" date="2017-08" db="EMBL/GenBank/DDBJ databases">
        <title>Halovibrio sewagensis sp. nov., isolated from wastewater of high salinity.</title>
        <authorList>
            <person name="Dong X."/>
            <person name="Zhang G."/>
        </authorList>
    </citation>
    <scope>NUCLEOTIDE SEQUENCE [LARGE SCALE GENOMIC DNA]</scope>
    <source>
        <strain evidence="20 21">YL5-2</strain>
    </source>
</reference>
<feature type="binding site" evidence="13">
    <location>
        <position position="109"/>
    </location>
    <ligand>
        <name>sn-glycerol 3-phosphate</name>
        <dbReference type="ChEBI" id="CHEBI:57597"/>
    </ligand>
</feature>
<dbReference type="InterPro" id="IPR036291">
    <property type="entry name" value="NAD(P)-bd_dom_sf"/>
</dbReference>
<evidence type="ECO:0000256" key="12">
    <source>
        <dbReference type="ARBA" id="ARBA00080511"/>
    </source>
</evidence>
<organism evidence="20 21">
    <name type="scientific">Halovibrio salipaludis</name>
    <dbReference type="NCBI Taxonomy" id="2032626"/>
    <lineage>
        <taxon>Bacteria</taxon>
        <taxon>Pseudomonadati</taxon>
        <taxon>Pseudomonadota</taxon>
        <taxon>Gammaproteobacteria</taxon>
        <taxon>Oceanospirillales</taxon>
        <taxon>Halomonadaceae</taxon>
        <taxon>Halovibrio</taxon>
    </lineage>
</organism>
<comment type="subcellular location">
    <subcellularLocation>
        <location evidence="13">Cytoplasm</location>
    </subcellularLocation>
</comment>
<comment type="caution">
    <text evidence="20">The sequence shown here is derived from an EMBL/GenBank/DDBJ whole genome shotgun (WGS) entry which is preliminary data.</text>
</comment>
<dbReference type="GO" id="GO:0046168">
    <property type="term" value="P:glycerol-3-phosphate catabolic process"/>
    <property type="evidence" value="ECO:0007669"/>
    <property type="project" value="InterPro"/>
</dbReference>
<dbReference type="FunFam" id="3.40.50.720:FF:000019">
    <property type="entry name" value="Glycerol-3-phosphate dehydrogenase [NAD(P)+]"/>
    <property type="match status" value="1"/>
</dbReference>
<feature type="binding site" evidence="13">
    <location>
        <position position="280"/>
    </location>
    <ligand>
        <name>NADPH</name>
        <dbReference type="ChEBI" id="CHEBI:57783"/>
    </ligand>
</feature>
<feature type="binding site" evidence="15">
    <location>
        <position position="109"/>
    </location>
    <ligand>
        <name>substrate</name>
    </ligand>
</feature>
<evidence type="ECO:0000256" key="2">
    <source>
        <dbReference type="ARBA" id="ARBA00022516"/>
    </source>
</evidence>
<evidence type="ECO:0000313" key="21">
    <source>
        <dbReference type="Proteomes" id="UP000218896"/>
    </source>
</evidence>
<comment type="catalytic activity">
    <reaction evidence="9">
        <text>sn-glycerol 3-phosphate + NADP(+) = dihydroxyacetone phosphate + NADPH + H(+)</text>
        <dbReference type="Rhea" id="RHEA:11096"/>
        <dbReference type="ChEBI" id="CHEBI:15378"/>
        <dbReference type="ChEBI" id="CHEBI:57597"/>
        <dbReference type="ChEBI" id="CHEBI:57642"/>
        <dbReference type="ChEBI" id="CHEBI:57783"/>
        <dbReference type="ChEBI" id="CHEBI:58349"/>
        <dbReference type="EC" id="1.1.1.94"/>
    </reaction>
    <physiologicalReaction direction="right-to-left" evidence="9">
        <dbReference type="Rhea" id="RHEA:11098"/>
    </physiologicalReaction>
</comment>
<dbReference type="InterPro" id="IPR013328">
    <property type="entry name" value="6PGD_dom2"/>
</dbReference>
<evidence type="ECO:0000256" key="4">
    <source>
        <dbReference type="ARBA" id="ARBA00023002"/>
    </source>
</evidence>
<dbReference type="PRINTS" id="PR00077">
    <property type="entry name" value="GPDHDRGNASE"/>
</dbReference>
<dbReference type="EC" id="1.1.1.94" evidence="10 13"/>
<feature type="binding site" evidence="13">
    <location>
        <position position="255"/>
    </location>
    <ligand>
        <name>sn-glycerol 3-phosphate</name>
        <dbReference type="ChEBI" id="CHEBI:57597"/>
    </ligand>
</feature>
<feature type="binding site" evidence="15">
    <location>
        <begin position="256"/>
        <end position="257"/>
    </location>
    <ligand>
        <name>substrate</name>
    </ligand>
</feature>
<evidence type="ECO:0000313" key="20">
    <source>
        <dbReference type="EMBL" id="PAU81155.1"/>
    </source>
</evidence>
<evidence type="ECO:0000256" key="10">
    <source>
        <dbReference type="ARBA" id="ARBA00066687"/>
    </source>
</evidence>
<evidence type="ECO:0000256" key="15">
    <source>
        <dbReference type="PIRSR" id="PIRSR000114-2"/>
    </source>
</evidence>
<keyword evidence="21" id="KW-1185">Reference proteome</keyword>
<dbReference type="Gene3D" id="3.40.50.720">
    <property type="entry name" value="NAD(P)-binding Rossmann-like Domain"/>
    <property type="match status" value="1"/>
</dbReference>
<dbReference type="GO" id="GO:0051287">
    <property type="term" value="F:NAD binding"/>
    <property type="evidence" value="ECO:0007669"/>
    <property type="project" value="InterPro"/>
</dbReference>
<feature type="binding site" evidence="13">
    <location>
        <position position="256"/>
    </location>
    <ligand>
        <name>sn-glycerol 3-phosphate</name>
        <dbReference type="ChEBI" id="CHEBI:57597"/>
    </ligand>
</feature>
<evidence type="ECO:0000256" key="13">
    <source>
        <dbReference type="HAMAP-Rule" id="MF_00394"/>
    </source>
</evidence>
<dbReference type="NCBIfam" id="NF000942">
    <property type="entry name" value="PRK00094.1-4"/>
    <property type="match status" value="1"/>
</dbReference>
<comment type="similarity">
    <text evidence="1 13 17">Belongs to the NAD-dependent glycerol-3-phosphate dehydrogenase family.</text>
</comment>
<evidence type="ECO:0000256" key="17">
    <source>
        <dbReference type="RuleBase" id="RU000437"/>
    </source>
</evidence>
<keyword evidence="2 13" id="KW-0444">Lipid biosynthesis</keyword>
<dbReference type="InterPro" id="IPR008927">
    <property type="entry name" value="6-PGluconate_DH-like_C_sf"/>
</dbReference>
<dbReference type="PANTHER" id="PTHR11728">
    <property type="entry name" value="GLYCEROL-3-PHOSPHATE DEHYDROGENASE"/>
    <property type="match status" value="1"/>
</dbReference>
<evidence type="ECO:0000256" key="7">
    <source>
        <dbReference type="ARBA" id="ARBA00023209"/>
    </source>
</evidence>
<feature type="domain" description="Glycerol-3-phosphate dehydrogenase NAD-dependent C-terminal" evidence="19">
    <location>
        <begin position="181"/>
        <end position="321"/>
    </location>
</feature>
<dbReference type="RefSeq" id="WP_095616882.1">
    <property type="nucleotide sequence ID" value="NZ_NSKD01000002.1"/>
</dbReference>
<feature type="binding site" evidence="16">
    <location>
        <begin position="11"/>
        <end position="16"/>
    </location>
    <ligand>
        <name>NAD(+)</name>
        <dbReference type="ChEBI" id="CHEBI:57540"/>
    </ligand>
</feature>
<evidence type="ECO:0000256" key="8">
    <source>
        <dbReference type="ARBA" id="ARBA00023264"/>
    </source>
</evidence>
<dbReference type="GO" id="GO:0005829">
    <property type="term" value="C:cytosol"/>
    <property type="evidence" value="ECO:0007669"/>
    <property type="project" value="TreeGrafter"/>
</dbReference>
<evidence type="ECO:0000256" key="11">
    <source>
        <dbReference type="ARBA" id="ARBA00069372"/>
    </source>
</evidence>
<keyword evidence="6 13" id="KW-0443">Lipid metabolism</keyword>
<evidence type="ECO:0000256" key="1">
    <source>
        <dbReference type="ARBA" id="ARBA00011009"/>
    </source>
</evidence>
<dbReference type="Proteomes" id="UP000218896">
    <property type="component" value="Unassembled WGS sequence"/>
</dbReference>
<dbReference type="GO" id="GO:0141152">
    <property type="term" value="F:glycerol-3-phosphate dehydrogenase (NAD+) activity"/>
    <property type="evidence" value="ECO:0007669"/>
    <property type="project" value="RHEA"/>
</dbReference>
<dbReference type="GO" id="GO:0046167">
    <property type="term" value="P:glycerol-3-phosphate biosynthetic process"/>
    <property type="evidence" value="ECO:0007669"/>
    <property type="project" value="UniProtKB-UniRule"/>
</dbReference>
<feature type="binding site" evidence="13">
    <location>
        <position position="141"/>
    </location>
    <ligand>
        <name>NADPH</name>
        <dbReference type="ChEBI" id="CHEBI:57783"/>
    </ligand>
</feature>
<dbReference type="InterPro" id="IPR006109">
    <property type="entry name" value="G3P_DH_NAD-dep_C"/>
</dbReference>
<comment type="catalytic activity">
    <reaction evidence="13">
        <text>sn-glycerol 3-phosphate + NAD(+) = dihydroxyacetone phosphate + NADH + H(+)</text>
        <dbReference type="Rhea" id="RHEA:11092"/>
        <dbReference type="ChEBI" id="CHEBI:15378"/>
        <dbReference type="ChEBI" id="CHEBI:57540"/>
        <dbReference type="ChEBI" id="CHEBI:57597"/>
        <dbReference type="ChEBI" id="CHEBI:57642"/>
        <dbReference type="ChEBI" id="CHEBI:57945"/>
        <dbReference type="EC" id="1.1.1.94"/>
    </reaction>
</comment>
<keyword evidence="13" id="KW-0547">Nucleotide-binding</keyword>
<dbReference type="AlphaFoldDB" id="A0A2A2F997"/>
<proteinExistence type="inferred from homology"/>
<name>A0A2A2F997_9GAMM</name>
<dbReference type="NCBIfam" id="NF000946">
    <property type="entry name" value="PRK00094.2-4"/>
    <property type="match status" value="1"/>
</dbReference>
<evidence type="ECO:0000256" key="5">
    <source>
        <dbReference type="ARBA" id="ARBA00023027"/>
    </source>
</evidence>
<evidence type="ECO:0000256" key="16">
    <source>
        <dbReference type="PIRSR" id="PIRSR000114-3"/>
    </source>
</evidence>
<dbReference type="Pfam" id="PF01210">
    <property type="entry name" value="NAD_Gly3P_dh_N"/>
    <property type="match status" value="1"/>
</dbReference>
<sequence length="346" mass="37453">MENAIQTTVLGGGSFGTAMAQVLAENGHPVRLWMRSAEQAEAIRRTRINHQYFPELELNALVEPTTDMGGAIEQAELVFVALPSKVFRDVIRSAAGHFRDQQMVVSLTKGIERDGFRLMSQVLKEELPGTRVGVLSGPNLAGELVQHEITASVIASEDRELRERVQQALGNAYFRIYANLDVYGVELGGALKNIYAVVSGLADARGMGENTKSMLITRSLAEMSRFAVSMGANPMTFLGLAGVGDLIVTCSSSLSRNYRVGYAVGRGSTLDEAVTELGQVAEGVRTLELVHEKAIELDVYMPLVRGLYQILYRGASITDVVGALMNATQNSDVEFILPRQGEGSAI</sequence>
<feature type="binding site" evidence="13">
    <location>
        <position position="14"/>
    </location>
    <ligand>
        <name>NADPH</name>
        <dbReference type="ChEBI" id="CHEBI:57783"/>
    </ligand>
</feature>
<feature type="binding site" evidence="13">
    <location>
        <position position="35"/>
    </location>
    <ligand>
        <name>NADPH</name>
        <dbReference type="ChEBI" id="CHEBI:57783"/>
    </ligand>
</feature>
<keyword evidence="3 13" id="KW-0521">NADP</keyword>
<dbReference type="SUPFAM" id="SSF51735">
    <property type="entry name" value="NAD(P)-binding Rossmann-fold domains"/>
    <property type="match status" value="1"/>
</dbReference>
<feature type="binding site" evidence="13">
    <location>
        <position position="257"/>
    </location>
    <ligand>
        <name>sn-glycerol 3-phosphate</name>
        <dbReference type="ChEBI" id="CHEBI:57597"/>
    </ligand>
</feature>
<feature type="binding site" evidence="13">
    <location>
        <position position="52"/>
    </location>
    <ligand>
        <name>NADPH</name>
        <dbReference type="ChEBI" id="CHEBI:57783"/>
    </ligand>
</feature>
<feature type="binding site" evidence="13">
    <location>
        <position position="245"/>
    </location>
    <ligand>
        <name>sn-glycerol 3-phosphate</name>
        <dbReference type="ChEBI" id="CHEBI:57597"/>
    </ligand>
</feature>
<evidence type="ECO:0000256" key="14">
    <source>
        <dbReference type="PIRSR" id="PIRSR000114-1"/>
    </source>
</evidence>
<feature type="binding site" evidence="13">
    <location>
        <position position="282"/>
    </location>
    <ligand>
        <name>NADPH</name>
        <dbReference type="ChEBI" id="CHEBI:57783"/>
    </ligand>
</feature>
<dbReference type="GO" id="GO:0046474">
    <property type="term" value="P:glycerophospholipid biosynthetic process"/>
    <property type="evidence" value="ECO:0007669"/>
    <property type="project" value="TreeGrafter"/>
</dbReference>
<evidence type="ECO:0000256" key="6">
    <source>
        <dbReference type="ARBA" id="ARBA00023098"/>
    </source>
</evidence>
<dbReference type="OrthoDB" id="9812273at2"/>
<feature type="binding site" evidence="13">
    <location>
        <position position="15"/>
    </location>
    <ligand>
        <name>NADPH</name>
        <dbReference type="ChEBI" id="CHEBI:57783"/>
    </ligand>
</feature>
<dbReference type="InterPro" id="IPR006168">
    <property type="entry name" value="G3P_DH_NAD-dep"/>
</dbReference>
<accession>A0A2A2F997</accession>
<keyword evidence="5 13" id="KW-0520">NAD</keyword>
<feature type="domain" description="Glycerol-3-phosphate dehydrogenase NAD-dependent N-terminal" evidence="18">
    <location>
        <begin position="8"/>
        <end position="160"/>
    </location>
</feature>
<feature type="active site" description="Proton acceptor" evidence="13 14">
    <location>
        <position position="192"/>
    </location>
</feature>
<dbReference type="SUPFAM" id="SSF48179">
    <property type="entry name" value="6-phosphogluconate dehydrogenase C-terminal domain-like"/>
    <property type="match status" value="1"/>
</dbReference>
<protein>
    <recommendedName>
        <fullName evidence="11 13">Glycerol-3-phosphate dehydrogenase [NAD(P)+]</fullName>
        <ecNumber evidence="10 13">1.1.1.94</ecNumber>
    </recommendedName>
    <alternativeName>
        <fullName evidence="13">NAD(P)(+)-dependent glycerol-3-phosphate dehydrogenase</fullName>
    </alternativeName>
    <alternativeName>
        <fullName evidence="12 13">NAD(P)H-dependent dihydroxyacetone-phosphate reductase</fullName>
    </alternativeName>
</protein>
<comment type="caution">
    <text evidence="13">Lacks conserved residue(s) required for the propagation of feature annotation.</text>
</comment>
<dbReference type="FunFam" id="1.10.1040.10:FF:000001">
    <property type="entry name" value="Glycerol-3-phosphate dehydrogenase [NAD(P)+]"/>
    <property type="match status" value="1"/>
</dbReference>
<feature type="binding site" evidence="16">
    <location>
        <position position="141"/>
    </location>
    <ligand>
        <name>NAD(+)</name>
        <dbReference type="ChEBI" id="CHEBI:57540"/>
    </ligand>
</feature>
<comment type="function">
    <text evidence="13">Catalyzes the reduction of the glycolytic intermediate dihydroxyacetone phosphate (DHAP) to sn-glycerol 3-phosphate (G3P), the key precursor for phospholipid synthesis.</text>
</comment>
<dbReference type="PANTHER" id="PTHR11728:SF1">
    <property type="entry name" value="GLYCEROL-3-PHOSPHATE DEHYDROGENASE [NAD(+)] 2, CHLOROPLASTIC"/>
    <property type="match status" value="1"/>
</dbReference>
<feature type="binding site" evidence="13">
    <location>
        <position position="256"/>
    </location>
    <ligand>
        <name>NADPH</name>
        <dbReference type="ChEBI" id="CHEBI:57783"/>
    </ligand>
</feature>
<dbReference type="Gene3D" id="1.10.1040.10">
    <property type="entry name" value="N-(1-d-carboxylethyl)-l-norvaline Dehydrogenase, domain 2"/>
    <property type="match status" value="1"/>
</dbReference>
<keyword evidence="13" id="KW-0963">Cytoplasm</keyword>
<feature type="binding site" evidence="16">
    <location>
        <position position="256"/>
    </location>
    <ligand>
        <name>NAD(+)</name>
        <dbReference type="ChEBI" id="CHEBI:57540"/>
    </ligand>
</feature>
<comment type="pathway">
    <text evidence="13">Membrane lipid metabolism; glycerophospholipid metabolism.</text>
</comment>
<feature type="binding site" evidence="13">
    <location>
        <position position="192"/>
    </location>
    <ligand>
        <name>sn-glycerol 3-phosphate</name>
        <dbReference type="ChEBI" id="CHEBI:57597"/>
    </ligand>
</feature>
<dbReference type="Pfam" id="PF07479">
    <property type="entry name" value="NAD_Gly3P_dh_C"/>
    <property type="match status" value="1"/>
</dbReference>
<evidence type="ECO:0000256" key="3">
    <source>
        <dbReference type="ARBA" id="ARBA00022857"/>
    </source>
</evidence>
<keyword evidence="8 13" id="KW-1208">Phospholipid metabolism</keyword>
<dbReference type="UniPathway" id="UPA00940"/>
<feature type="binding site" evidence="13">
    <location>
        <position position="137"/>
    </location>
    <ligand>
        <name>sn-glycerol 3-phosphate</name>
        <dbReference type="ChEBI" id="CHEBI:57597"/>
    </ligand>
</feature>
<gene>
    <name evidence="13" type="primary">gpsA</name>
    <name evidence="20" type="ORF">CK501_06235</name>
</gene>
<dbReference type="InterPro" id="IPR011128">
    <property type="entry name" value="G3P_DH_NAD-dep_N"/>
</dbReference>